<dbReference type="AlphaFoldDB" id="A0A388TE33"/>
<comment type="caution">
    <text evidence="2">The sequence shown here is derived from an EMBL/GenBank/DDBJ whole genome shotgun (WGS) entry which is preliminary data.</text>
</comment>
<evidence type="ECO:0000313" key="3">
    <source>
        <dbReference type="Proteomes" id="UP000269352"/>
    </source>
</evidence>
<dbReference type="Proteomes" id="UP000269352">
    <property type="component" value="Unassembled WGS sequence"/>
</dbReference>
<dbReference type="Pfam" id="PF07751">
    <property type="entry name" value="Abi_2"/>
    <property type="match status" value="1"/>
</dbReference>
<name>A0A388TE33_TERA1</name>
<keyword evidence="1" id="KW-0812">Transmembrane</keyword>
<organism evidence="2 3">
    <name type="scientific">Termititenax aidoneus</name>
    <dbReference type="NCBI Taxonomy" id="2218524"/>
    <lineage>
        <taxon>Bacteria</taxon>
        <taxon>Bacillati</taxon>
        <taxon>Candidatus Margulisiibacteriota</taxon>
        <taxon>Candidatus Termititenacia</taxon>
        <taxon>Candidatus Termititenacales</taxon>
        <taxon>Candidatus Termititenacaceae</taxon>
        <taxon>Candidatus Termititenax</taxon>
    </lineage>
</organism>
<feature type="transmembrane region" description="Helical" evidence="1">
    <location>
        <begin position="145"/>
        <end position="163"/>
    </location>
</feature>
<evidence type="ECO:0000256" key="1">
    <source>
        <dbReference type="SAM" id="Phobius"/>
    </source>
</evidence>
<proteinExistence type="predicted"/>
<evidence type="ECO:0000313" key="2">
    <source>
        <dbReference type="EMBL" id="GBR75265.1"/>
    </source>
</evidence>
<dbReference type="EMBL" id="BGZN01000218">
    <property type="protein sequence ID" value="GBR75265.1"/>
    <property type="molecule type" value="Genomic_DNA"/>
</dbReference>
<keyword evidence="1" id="KW-0472">Membrane</keyword>
<keyword evidence="1" id="KW-1133">Transmembrane helix</keyword>
<gene>
    <name evidence="2" type="ORF">NO1_2278</name>
</gene>
<accession>A0A388TE33</accession>
<keyword evidence="3" id="KW-1185">Reference proteome</keyword>
<feature type="non-terminal residue" evidence="2">
    <location>
        <position position="164"/>
    </location>
</feature>
<protein>
    <submittedName>
        <fullName evidence="2">Abortive infection bacteriophage resistance protein</fullName>
    </submittedName>
</protein>
<dbReference type="InterPro" id="IPR011664">
    <property type="entry name" value="Abi_system_AbiD/AbiF-like"/>
</dbReference>
<sequence length="164" mass="19596">MKQPNTYTQQIEKLRSRGCIIPDVEFCKEVLANINYYRLSAYFLPYKTASDKYLPNTNFNTIYRIYEFDRKLRAILFSAIEEVEITLRARLAYFHANKYGALGYKDANNFNTRHHHDKFIERINTVINDNKKVLFVQHHNKKYNGAFPIWVIIELFTFGMLSYF</sequence>
<reference evidence="2 3" key="1">
    <citation type="journal article" date="2019" name="ISME J.">
        <title>Genome analyses of uncultured TG2/ZB3 bacteria in 'Margulisbacteria' specifically attached to ectosymbiotic spirochetes of protists in the termite gut.</title>
        <authorList>
            <person name="Utami Y.D."/>
            <person name="Kuwahara H."/>
            <person name="Igai K."/>
            <person name="Murakami T."/>
            <person name="Sugaya K."/>
            <person name="Morikawa T."/>
            <person name="Nagura Y."/>
            <person name="Yuki M."/>
            <person name="Deevong P."/>
            <person name="Inoue T."/>
            <person name="Kihara K."/>
            <person name="Lo N."/>
            <person name="Yamada A."/>
            <person name="Ohkuma M."/>
            <person name="Hongoh Y."/>
        </authorList>
    </citation>
    <scope>NUCLEOTIDE SEQUENCE [LARGE SCALE GENOMIC DNA]</scope>
    <source>
        <strain evidence="2">NkOx7-01</strain>
    </source>
</reference>